<evidence type="ECO:0000256" key="3">
    <source>
        <dbReference type="ARBA" id="ARBA00022989"/>
    </source>
</evidence>
<dbReference type="InterPro" id="IPR013162">
    <property type="entry name" value="CD80_C2-set"/>
</dbReference>
<sequence length="844" mass="93671">MLPCDITPRDQDDAVYMVLWFKEADGEPLYSFDVRGRQFGQAKLWSSPHAFDQRAYFRTASTPAQLLVDDVKLNDEGLYRCRVDFRNSPTRNLKINLTVIVPPERPVIYDAKRRDMTKILEPYNEGSDVNLICEVKGGRPRPRVTWFLENTVVDDSYESRPDGITVNHLTFPNIGRQHLHARLVCQAVNTHLANPTSKVVVLDINLKPISVKILTQESQISADRRYEVECRSSGSRPEAIITWWKGSRQIKRITKNFSEDGGQNLSILTFVPVIDDDGKYLTCRAENPSIPESALEDKWRLNVHYMPVVNLKMGSSLNPDDIKEGDDVYFECNIRANPKAYRLAWFHNGHEMHHNVTGGVILSDQSLVLQGVTRQTAGEYTCLAANTEGKGTSNPVTLRVMFVPTCKDDREELLGALKQETVMLRCEVDANPPLVTFHWTFNNSGDQSEVPPARYTNAGVVSRLNYTPMSDLDYGTLACWGSNAIGHQRAPCIFQVVAAGRPFPLINCTVVNQTSDSLHVECVESFDGGLPQSFMMELLELPGLNPRFNLSVPRGPPVFDVYGMEPGVSYRVHLYATNAKGRSEPFVIEPITFKGVAKFTGPSTPLPMNPVLTGLIATATGLLIVVCAVVVALYRRHRRRRHPRASKLNQLDGNDDSAVVDSGCQGVGHTTPLNPTCASAGVIVVGDHRGVEETDPDIIPSKYERRPLKGFMKMYKTPPQRRRKKTVGGSEDEDEATPQREQLNHRHIAKEIHNEVNNVCSMRAHKGVTASSPIRALPADLTPSGSLHSKLGPEVVCSMRAHKGVTASSPIRALPADLTPSGSLHSKLGPEVVTTSHRIQESCI</sequence>
<feature type="domain" description="Ig-like" evidence="8">
    <location>
        <begin position="208"/>
        <end position="302"/>
    </location>
</feature>
<evidence type="ECO:0000256" key="7">
    <source>
        <dbReference type="SAM" id="Phobius"/>
    </source>
</evidence>
<dbReference type="EMBL" id="OE179480">
    <property type="protein sequence ID" value="CAD7568926.1"/>
    <property type="molecule type" value="Genomic_DNA"/>
</dbReference>
<dbReference type="Pfam" id="PF07686">
    <property type="entry name" value="V-set"/>
    <property type="match status" value="1"/>
</dbReference>
<dbReference type="CDD" id="cd00063">
    <property type="entry name" value="FN3"/>
    <property type="match status" value="1"/>
</dbReference>
<dbReference type="SUPFAM" id="SSF48726">
    <property type="entry name" value="Immunoglobulin"/>
    <property type="match status" value="5"/>
</dbReference>
<evidence type="ECO:0000259" key="8">
    <source>
        <dbReference type="PROSITE" id="PS50835"/>
    </source>
</evidence>
<dbReference type="SMART" id="SM00409">
    <property type="entry name" value="IG"/>
    <property type="match status" value="5"/>
</dbReference>
<feature type="domain" description="Ig-like" evidence="8">
    <location>
        <begin position="1"/>
        <end position="98"/>
    </location>
</feature>
<keyword evidence="4 7" id="KW-0472">Membrane</keyword>
<dbReference type="InterPro" id="IPR007110">
    <property type="entry name" value="Ig-like_dom"/>
</dbReference>
<dbReference type="SMART" id="SM00408">
    <property type="entry name" value="IGc2"/>
    <property type="match status" value="4"/>
</dbReference>
<name>A0A7R9IXX9_TIMCA</name>
<evidence type="ECO:0000256" key="1">
    <source>
        <dbReference type="ARBA" id="ARBA00004167"/>
    </source>
</evidence>
<evidence type="ECO:0000259" key="9">
    <source>
        <dbReference type="PROSITE" id="PS50853"/>
    </source>
</evidence>
<dbReference type="SUPFAM" id="SSF49265">
    <property type="entry name" value="Fibronectin type III"/>
    <property type="match status" value="1"/>
</dbReference>
<organism evidence="10">
    <name type="scientific">Timema californicum</name>
    <name type="common">California timema</name>
    <name type="synonym">Walking stick</name>
    <dbReference type="NCBI Taxonomy" id="61474"/>
    <lineage>
        <taxon>Eukaryota</taxon>
        <taxon>Metazoa</taxon>
        <taxon>Ecdysozoa</taxon>
        <taxon>Arthropoda</taxon>
        <taxon>Hexapoda</taxon>
        <taxon>Insecta</taxon>
        <taxon>Pterygota</taxon>
        <taxon>Neoptera</taxon>
        <taxon>Polyneoptera</taxon>
        <taxon>Phasmatodea</taxon>
        <taxon>Timematodea</taxon>
        <taxon>Timematoidea</taxon>
        <taxon>Timematidae</taxon>
        <taxon>Timema</taxon>
    </lineage>
</organism>
<feature type="domain" description="Ig-like" evidence="8">
    <location>
        <begin position="307"/>
        <end position="399"/>
    </location>
</feature>
<gene>
    <name evidence="10" type="ORF">TCMB3V08_LOCUS1676</name>
</gene>
<dbReference type="InterPro" id="IPR036116">
    <property type="entry name" value="FN3_sf"/>
</dbReference>
<dbReference type="PROSITE" id="PS50853">
    <property type="entry name" value="FN3"/>
    <property type="match status" value="1"/>
</dbReference>
<dbReference type="InterPro" id="IPR036179">
    <property type="entry name" value="Ig-like_dom_sf"/>
</dbReference>
<dbReference type="PANTHER" id="PTHR23278:SF28">
    <property type="entry name" value="SIDESTEP IV, ISOFORM C"/>
    <property type="match status" value="1"/>
</dbReference>
<feature type="domain" description="Ig-like" evidence="8">
    <location>
        <begin position="106"/>
        <end position="201"/>
    </location>
</feature>
<evidence type="ECO:0000256" key="2">
    <source>
        <dbReference type="ARBA" id="ARBA00022692"/>
    </source>
</evidence>
<evidence type="ECO:0000256" key="5">
    <source>
        <dbReference type="ARBA" id="ARBA00023157"/>
    </source>
</evidence>
<keyword evidence="2 7" id="KW-0812">Transmembrane</keyword>
<feature type="transmembrane region" description="Helical" evidence="7">
    <location>
        <begin position="611"/>
        <end position="634"/>
    </location>
</feature>
<feature type="domain" description="Fibronectin type-III" evidence="9">
    <location>
        <begin position="501"/>
        <end position="596"/>
    </location>
</feature>
<evidence type="ECO:0000256" key="4">
    <source>
        <dbReference type="ARBA" id="ARBA00023136"/>
    </source>
</evidence>
<dbReference type="Pfam" id="PF00047">
    <property type="entry name" value="ig"/>
    <property type="match status" value="1"/>
</dbReference>
<accession>A0A7R9IXX9</accession>
<dbReference type="InterPro" id="IPR013783">
    <property type="entry name" value="Ig-like_fold"/>
</dbReference>
<dbReference type="Pfam" id="PF08205">
    <property type="entry name" value="C2-set_2"/>
    <property type="match status" value="1"/>
</dbReference>
<keyword evidence="3 7" id="KW-1133">Transmembrane helix</keyword>
<dbReference type="Gene3D" id="2.60.40.10">
    <property type="entry name" value="Immunoglobulins"/>
    <property type="match status" value="5"/>
</dbReference>
<evidence type="ECO:0000313" key="10">
    <source>
        <dbReference type="EMBL" id="CAD7568926.1"/>
    </source>
</evidence>
<protein>
    <submittedName>
        <fullName evidence="10">(California timema) hypothetical protein</fullName>
    </submittedName>
</protein>
<dbReference type="CDD" id="cd00096">
    <property type="entry name" value="Ig"/>
    <property type="match status" value="1"/>
</dbReference>
<dbReference type="GO" id="GO:0016020">
    <property type="term" value="C:membrane"/>
    <property type="evidence" value="ECO:0007669"/>
    <property type="project" value="UniProtKB-SubCell"/>
</dbReference>
<comment type="subcellular location">
    <subcellularLocation>
        <location evidence="1">Membrane</location>
        <topology evidence="1">Single-pass membrane protein</topology>
    </subcellularLocation>
</comment>
<dbReference type="InterPro" id="IPR013106">
    <property type="entry name" value="Ig_V-set"/>
</dbReference>
<feature type="domain" description="Ig-like" evidence="8">
    <location>
        <begin position="404"/>
        <end position="479"/>
    </location>
</feature>
<reference evidence="10" key="1">
    <citation type="submission" date="2020-11" db="EMBL/GenBank/DDBJ databases">
        <authorList>
            <person name="Tran Van P."/>
        </authorList>
    </citation>
    <scope>NUCLEOTIDE SEQUENCE</scope>
</reference>
<proteinExistence type="predicted"/>
<dbReference type="PANTHER" id="PTHR23278">
    <property type="entry name" value="SIDESTEP PROTEIN"/>
    <property type="match status" value="1"/>
</dbReference>
<dbReference type="InterPro" id="IPR013151">
    <property type="entry name" value="Immunoglobulin_dom"/>
</dbReference>
<dbReference type="PROSITE" id="PS50835">
    <property type="entry name" value="IG_LIKE"/>
    <property type="match status" value="5"/>
</dbReference>
<feature type="region of interest" description="Disordered" evidence="6">
    <location>
        <begin position="717"/>
        <end position="740"/>
    </location>
</feature>
<dbReference type="Pfam" id="PF13927">
    <property type="entry name" value="Ig_3"/>
    <property type="match status" value="1"/>
</dbReference>
<evidence type="ECO:0000256" key="6">
    <source>
        <dbReference type="SAM" id="MobiDB-lite"/>
    </source>
</evidence>
<keyword evidence="5" id="KW-1015">Disulfide bond</keyword>
<dbReference type="InterPro" id="IPR003961">
    <property type="entry name" value="FN3_dom"/>
</dbReference>
<dbReference type="InterPro" id="IPR003598">
    <property type="entry name" value="Ig_sub2"/>
</dbReference>
<dbReference type="AlphaFoldDB" id="A0A7R9IXX9"/>
<dbReference type="InterPro" id="IPR003599">
    <property type="entry name" value="Ig_sub"/>
</dbReference>